<dbReference type="EMBL" id="JAPQFL010000007">
    <property type="protein sequence ID" value="MDD9328610.1"/>
    <property type="molecule type" value="Genomic_DNA"/>
</dbReference>
<dbReference type="SUPFAM" id="SSF50346">
    <property type="entry name" value="PRC-barrel domain"/>
    <property type="match status" value="1"/>
</dbReference>
<dbReference type="EMBL" id="CP146598">
    <property type="protein sequence ID" value="WWY03936.1"/>
    <property type="molecule type" value="Genomic_DNA"/>
</dbReference>
<organism evidence="8">
    <name type="scientific">Neisseria leonii</name>
    <dbReference type="NCBI Taxonomy" id="2995413"/>
    <lineage>
        <taxon>Bacteria</taxon>
        <taxon>Pseudomonadati</taxon>
        <taxon>Pseudomonadota</taxon>
        <taxon>Betaproteobacteria</taxon>
        <taxon>Neisseriales</taxon>
        <taxon>Neisseriaceae</taxon>
        <taxon>Neisseria</taxon>
    </lineage>
</organism>
<feature type="domain" description="RimM N-terminal" evidence="6">
    <location>
        <begin position="10"/>
        <end position="91"/>
    </location>
</feature>
<dbReference type="GO" id="GO:0006364">
    <property type="term" value="P:rRNA processing"/>
    <property type="evidence" value="ECO:0007669"/>
    <property type="project" value="UniProtKB-UniRule"/>
</dbReference>
<proteinExistence type="inferred from homology"/>
<dbReference type="NCBIfam" id="TIGR02273">
    <property type="entry name" value="16S_RimM"/>
    <property type="match status" value="1"/>
</dbReference>
<evidence type="ECO:0000313" key="8">
    <source>
        <dbReference type="EMBL" id="MDD9328610.1"/>
    </source>
</evidence>
<dbReference type="InterPro" id="IPR036976">
    <property type="entry name" value="RimM_N_sf"/>
</dbReference>
<dbReference type="Proteomes" id="UP001149607">
    <property type="component" value="Chromosome"/>
</dbReference>
<comment type="similarity">
    <text evidence="5">Belongs to the RimM family.</text>
</comment>
<dbReference type="Pfam" id="PF24986">
    <property type="entry name" value="PRC_RimM"/>
    <property type="match status" value="1"/>
</dbReference>
<comment type="domain">
    <text evidence="5">The PRC barrel domain binds ribosomal protein uS19.</text>
</comment>
<dbReference type="GO" id="GO:0005737">
    <property type="term" value="C:cytoplasm"/>
    <property type="evidence" value="ECO:0007669"/>
    <property type="project" value="UniProtKB-SubCell"/>
</dbReference>
<keyword evidence="10" id="KW-1185">Reference proteome</keyword>
<dbReference type="InterPro" id="IPR002676">
    <property type="entry name" value="RimM_N"/>
</dbReference>
<keyword evidence="2 5" id="KW-0690">Ribosome biogenesis</keyword>
<evidence type="ECO:0000256" key="1">
    <source>
        <dbReference type="ARBA" id="ARBA00022490"/>
    </source>
</evidence>
<dbReference type="InterPro" id="IPR011961">
    <property type="entry name" value="RimM"/>
</dbReference>
<evidence type="ECO:0000256" key="4">
    <source>
        <dbReference type="ARBA" id="ARBA00023186"/>
    </source>
</evidence>
<gene>
    <name evidence="5 8" type="primary">rimM</name>
    <name evidence="8" type="ORF">ORY91_002044</name>
    <name evidence="9" type="ORF">V9W64_04225</name>
</gene>
<feature type="domain" description="Ribosome maturation factor RimM PRC barrel" evidence="7">
    <location>
        <begin position="102"/>
        <end position="165"/>
    </location>
</feature>
<dbReference type="HAMAP" id="MF_00014">
    <property type="entry name" value="Ribosome_mat_RimM"/>
    <property type="match status" value="1"/>
</dbReference>
<evidence type="ECO:0000256" key="5">
    <source>
        <dbReference type="HAMAP-Rule" id="MF_00014"/>
    </source>
</evidence>
<dbReference type="PANTHER" id="PTHR33692:SF1">
    <property type="entry name" value="RIBOSOME MATURATION FACTOR RIMM"/>
    <property type="match status" value="1"/>
</dbReference>
<accession>A0A9X4E2W3</accession>
<dbReference type="PANTHER" id="PTHR33692">
    <property type="entry name" value="RIBOSOME MATURATION FACTOR RIMM"/>
    <property type="match status" value="1"/>
</dbReference>
<comment type="function">
    <text evidence="5">An accessory protein needed during the final step in the assembly of 30S ribosomal subunit, possibly for assembly of the head region. Essential for efficient processing of 16S rRNA. May be needed both before and after RbfA during the maturation of 16S rRNA. It has affinity for free ribosomal 30S subunits but not for 70S ribosomes.</text>
</comment>
<evidence type="ECO:0000256" key="2">
    <source>
        <dbReference type="ARBA" id="ARBA00022517"/>
    </source>
</evidence>
<dbReference type="SUPFAM" id="SSF50447">
    <property type="entry name" value="Translation proteins"/>
    <property type="match status" value="1"/>
</dbReference>
<evidence type="ECO:0000256" key="3">
    <source>
        <dbReference type="ARBA" id="ARBA00022552"/>
    </source>
</evidence>
<dbReference type="GO" id="GO:0042274">
    <property type="term" value="P:ribosomal small subunit biogenesis"/>
    <property type="evidence" value="ECO:0007669"/>
    <property type="project" value="UniProtKB-UniRule"/>
</dbReference>
<evidence type="ECO:0000313" key="9">
    <source>
        <dbReference type="EMBL" id="WWY03936.1"/>
    </source>
</evidence>
<dbReference type="GO" id="GO:0043022">
    <property type="term" value="F:ribosome binding"/>
    <property type="evidence" value="ECO:0007669"/>
    <property type="project" value="InterPro"/>
</dbReference>
<dbReference type="Pfam" id="PF01782">
    <property type="entry name" value="RimM"/>
    <property type="match status" value="1"/>
</dbReference>
<dbReference type="AlphaFoldDB" id="A0A9X4E2W3"/>
<dbReference type="GO" id="GO:0005840">
    <property type="term" value="C:ribosome"/>
    <property type="evidence" value="ECO:0007669"/>
    <property type="project" value="InterPro"/>
</dbReference>
<reference evidence="9" key="2">
    <citation type="submission" date="2024-02" db="EMBL/GenBank/DDBJ databases">
        <title>Neisseria leonii sp. nov.</title>
        <authorList>
            <person name="Boutroux M."/>
            <person name="Favre-Rochex S."/>
            <person name="Gorgette O."/>
            <person name="Touak G."/>
            <person name="Muhle E."/>
            <person name="Chesneau O."/>
            <person name="Clermont D."/>
            <person name="Rahi P."/>
        </authorList>
    </citation>
    <scope>NUCLEOTIDE SEQUENCE</scope>
    <source>
        <strain evidence="9">51.81</strain>
    </source>
</reference>
<dbReference type="InterPro" id="IPR009000">
    <property type="entry name" value="Transl_B-barrel_sf"/>
</dbReference>
<dbReference type="InterPro" id="IPR056792">
    <property type="entry name" value="PRC_RimM"/>
</dbReference>
<dbReference type="Gene3D" id="2.40.30.60">
    <property type="entry name" value="RimM"/>
    <property type="match status" value="1"/>
</dbReference>
<keyword evidence="3 5" id="KW-0698">rRNA processing</keyword>
<name>A0A9X4E2W3_9NEIS</name>
<comment type="subunit">
    <text evidence="5">Binds ribosomal protein uS19.</text>
</comment>
<keyword evidence="1 5" id="KW-0963">Cytoplasm</keyword>
<comment type="subcellular location">
    <subcellularLocation>
        <location evidence="5">Cytoplasm</location>
    </subcellularLocation>
</comment>
<reference evidence="8" key="1">
    <citation type="submission" date="2022-10" db="EMBL/GenBank/DDBJ databases">
        <authorList>
            <person name="Boutroux M."/>
        </authorList>
    </citation>
    <scope>NUCLEOTIDE SEQUENCE</scope>
    <source>
        <strain evidence="8">51.81</strain>
    </source>
</reference>
<protein>
    <recommendedName>
        <fullName evidence="5">Ribosome maturation factor RimM</fullName>
    </recommendedName>
</protein>
<evidence type="ECO:0000259" key="7">
    <source>
        <dbReference type="Pfam" id="PF24986"/>
    </source>
</evidence>
<evidence type="ECO:0000313" key="10">
    <source>
        <dbReference type="Proteomes" id="UP001149607"/>
    </source>
</evidence>
<keyword evidence="4 5" id="KW-0143">Chaperone</keyword>
<evidence type="ECO:0000259" key="6">
    <source>
        <dbReference type="Pfam" id="PF01782"/>
    </source>
</evidence>
<dbReference type="InterPro" id="IPR011033">
    <property type="entry name" value="PRC_barrel-like_sf"/>
</dbReference>
<dbReference type="RefSeq" id="WP_274585670.1">
    <property type="nucleotide sequence ID" value="NZ_CP145811.1"/>
</dbReference>
<sequence length="169" mass="18801">MDSRTQWVAMGYVKGVFGIKGWVKISADTEYTDSLLDYPEWRLVKDGRVQTLTVEAGKLNSGELHVKFQGIDDRDSAFALRGHTIEIARSDFAPAEDDEYYWADLVGMTVINRSGETLGSVKNLMATGAHDILVIEGSHGSKLIPFVAHFIDSVDQQTRTITADWGLDY</sequence>
<dbReference type="Gene3D" id="2.30.30.240">
    <property type="entry name" value="PRC-barrel domain"/>
    <property type="match status" value="1"/>
</dbReference>